<dbReference type="InterPro" id="IPR051491">
    <property type="entry name" value="Recombinase/Transposase-rel"/>
</dbReference>
<dbReference type="PANTHER" id="PTHR36172">
    <property type="match status" value="1"/>
</dbReference>
<dbReference type="EMBL" id="JPWU03000010">
    <property type="protein sequence ID" value="KAG2532510.1"/>
    <property type="molecule type" value="Genomic_DNA"/>
</dbReference>
<evidence type="ECO:0000313" key="9">
    <source>
        <dbReference type="Proteomes" id="UP000285883"/>
    </source>
</evidence>
<evidence type="ECO:0000313" key="7">
    <source>
        <dbReference type="EMBL" id="RLN84474.1"/>
    </source>
</evidence>
<sequence length="214" mass="24502">MSVQLFEAQQQISAQAEKLQLNSDRTALEDDLQQEIHLLRSENMKLNETIATLSSRPFDALSNDLVKKNIWIAQLEEEKRELEADRANVQNECSATRRASDHLRRRIETLTTETNDLANQLTQAKAECEQQTMQKESHFKFKTLVKYKMDCIGGRMIECEEEYTSKTCSSCGGIKDNFGGSSTYKCSFCHVVYDRDVNAAKSIFHKNVHVLVKK</sequence>
<keyword evidence="1" id="KW-0238">DNA-binding</keyword>
<dbReference type="Pfam" id="PF07282">
    <property type="entry name" value="Cas12f1-like_TNB"/>
    <property type="match status" value="1"/>
</dbReference>
<dbReference type="AlphaFoldDB" id="A0A3R7JY98"/>
<dbReference type="Proteomes" id="UP000785171">
    <property type="component" value="Unassembled WGS sequence"/>
</dbReference>
<evidence type="ECO:0000313" key="8">
    <source>
        <dbReference type="Proteomes" id="UP000285624"/>
    </source>
</evidence>
<dbReference type="InterPro" id="IPR010095">
    <property type="entry name" value="Cas12f1-like_TNB"/>
</dbReference>
<evidence type="ECO:0000313" key="6">
    <source>
        <dbReference type="EMBL" id="RLN44320.1"/>
    </source>
</evidence>
<feature type="coiled-coil region" evidence="2">
    <location>
        <begin position="29"/>
        <end position="134"/>
    </location>
</feature>
<dbReference type="EMBL" id="MAYM02000298">
    <property type="protein sequence ID" value="RLN44320.1"/>
    <property type="molecule type" value="Genomic_DNA"/>
</dbReference>
<dbReference type="EMBL" id="MBDN02000018">
    <property type="protein sequence ID" value="RLN84474.1"/>
    <property type="molecule type" value="Genomic_DNA"/>
</dbReference>
<evidence type="ECO:0000313" key="5">
    <source>
        <dbReference type="EMBL" id="KAG2532510.1"/>
    </source>
</evidence>
<protein>
    <recommendedName>
        <fullName evidence="3">Cas12f1-like TNB domain-containing protein</fullName>
    </recommendedName>
</protein>
<reference evidence="4" key="3">
    <citation type="submission" date="2020-06" db="EMBL/GenBank/DDBJ databases">
        <authorList>
            <person name="Studholme D.J."/>
        </authorList>
    </citation>
    <scope>NUCLEOTIDE SEQUENCE</scope>
    <source>
        <strain evidence="4">NZFS 2646</strain>
        <strain evidence="5">NZFS 3630</strain>
    </source>
</reference>
<organism evidence="7 8">
    <name type="scientific">Phytophthora kernoviae</name>
    <dbReference type="NCBI Taxonomy" id="325452"/>
    <lineage>
        <taxon>Eukaryota</taxon>
        <taxon>Sar</taxon>
        <taxon>Stramenopiles</taxon>
        <taxon>Oomycota</taxon>
        <taxon>Peronosporomycetes</taxon>
        <taxon>Peronosporales</taxon>
        <taxon>Peronosporaceae</taxon>
        <taxon>Phytophthora</taxon>
    </lineage>
</organism>
<name>A0A3R7JY98_9STRA</name>
<evidence type="ECO:0000313" key="4">
    <source>
        <dbReference type="EMBL" id="KAG2531540.1"/>
    </source>
</evidence>
<comment type="caution">
    <text evidence="7">The sequence shown here is derived from an EMBL/GenBank/DDBJ whole genome shotgun (WGS) entry which is preliminary data.</text>
</comment>
<evidence type="ECO:0000256" key="1">
    <source>
        <dbReference type="ARBA" id="ARBA00023125"/>
    </source>
</evidence>
<keyword evidence="2" id="KW-0175">Coiled coil</keyword>
<dbReference type="Proteomes" id="UP000792063">
    <property type="component" value="Unassembled WGS sequence"/>
</dbReference>
<dbReference type="EMBL" id="JPWV03000010">
    <property type="protein sequence ID" value="KAG2531540.1"/>
    <property type="molecule type" value="Genomic_DNA"/>
</dbReference>
<dbReference type="PANTHER" id="PTHR36172:SF1">
    <property type="entry name" value="RESOLVASE-RELATED"/>
    <property type="match status" value="1"/>
</dbReference>
<reference evidence="4" key="1">
    <citation type="journal article" date="2015" name="Genom Data">
        <title>Genome sequences of six Phytophthora species associated with forests in New Zealand.</title>
        <authorList>
            <person name="Studholme D.J."/>
            <person name="McDougal R.L."/>
            <person name="Sambles C."/>
            <person name="Hansen E."/>
            <person name="Hardy G."/>
            <person name="Grant M."/>
            <person name="Ganley R.J."/>
            <person name="Williams N.M."/>
        </authorList>
    </citation>
    <scope>NUCLEOTIDE SEQUENCE</scope>
    <source>
        <strain evidence="4">NZFS 2646</strain>
        <strain evidence="5">NZFS 3630</strain>
    </source>
</reference>
<evidence type="ECO:0000259" key="3">
    <source>
        <dbReference type="Pfam" id="PF07282"/>
    </source>
</evidence>
<keyword evidence="8" id="KW-1185">Reference proteome</keyword>
<feature type="domain" description="Cas12f1-like TNB" evidence="3">
    <location>
        <begin position="138"/>
        <end position="203"/>
    </location>
</feature>
<dbReference type="Proteomes" id="UP000285624">
    <property type="component" value="Unassembled WGS sequence"/>
</dbReference>
<gene>
    <name evidence="6" type="ORF">BBI17_001119</name>
    <name evidence="7" type="ORF">BBO99_00001270</name>
    <name evidence="4" type="ORF">JM16_001047</name>
    <name evidence="5" type="ORF">JM18_001129</name>
</gene>
<accession>A0A3R7JY98</accession>
<dbReference type="Proteomes" id="UP000285883">
    <property type="component" value="Unassembled WGS sequence"/>
</dbReference>
<reference evidence="8 9" key="2">
    <citation type="submission" date="2018-07" db="EMBL/GenBank/DDBJ databases">
        <title>Genome sequencing of oomycete isolates from Chile give support for New Zealand origin for Phytophthora kernoviae and make available the first Nothophytophthora sp. genome.</title>
        <authorList>
            <person name="Studholme D.J."/>
            <person name="Sanfuentes E."/>
            <person name="Panda P."/>
            <person name="Hill R."/>
            <person name="Sambles C."/>
            <person name="Grant M."/>
            <person name="Williams N.M."/>
            <person name="Mcdougal R.L."/>
        </authorList>
    </citation>
    <scope>NUCLEOTIDE SEQUENCE [LARGE SCALE GENOMIC DNA]</scope>
    <source>
        <strain evidence="6">Chile2</strain>
        <strain evidence="7">Chile4</strain>
    </source>
</reference>
<evidence type="ECO:0000256" key="2">
    <source>
        <dbReference type="SAM" id="Coils"/>
    </source>
</evidence>
<dbReference type="STRING" id="325452.A0A3R7JY98"/>
<proteinExistence type="predicted"/>
<dbReference type="GO" id="GO:0003677">
    <property type="term" value="F:DNA binding"/>
    <property type="evidence" value="ECO:0007669"/>
    <property type="project" value="UniProtKB-KW"/>
</dbReference>